<dbReference type="EMBL" id="JBAJEX010000007">
    <property type="protein sequence ID" value="MEO1767389.1"/>
    <property type="molecule type" value="Genomic_DNA"/>
</dbReference>
<evidence type="ECO:0000313" key="1">
    <source>
        <dbReference type="EMBL" id="MEO1767389.1"/>
    </source>
</evidence>
<proteinExistence type="predicted"/>
<reference evidence="1 2" key="1">
    <citation type="submission" date="2024-02" db="EMBL/GenBank/DDBJ databases">
        <title>New thermophilic sulfur-oxidizing bacteria from a hot springs of the Uzon caldera (Kamchatka, Russia).</title>
        <authorList>
            <person name="Dukat A.M."/>
            <person name="Elcheninov A.G."/>
            <person name="Frolov E.N."/>
        </authorList>
    </citation>
    <scope>NUCLEOTIDE SEQUENCE [LARGE SCALE GENOMIC DNA]</scope>
    <source>
        <strain evidence="1 2">AK1</strain>
    </source>
</reference>
<keyword evidence="2" id="KW-1185">Reference proteome</keyword>
<organism evidence="1 2">
    <name type="scientific">Thiobacter aerophilum</name>
    <dbReference type="NCBI Taxonomy" id="3121275"/>
    <lineage>
        <taxon>Bacteria</taxon>
        <taxon>Pseudomonadati</taxon>
        <taxon>Pseudomonadota</taxon>
        <taxon>Betaproteobacteria</taxon>
        <taxon>Burkholderiales</taxon>
        <taxon>Thiobacteraceae</taxon>
        <taxon>Thiobacter</taxon>
    </lineage>
</organism>
<evidence type="ECO:0000313" key="2">
    <source>
        <dbReference type="Proteomes" id="UP001482231"/>
    </source>
</evidence>
<dbReference type="Proteomes" id="UP001482231">
    <property type="component" value="Unassembled WGS sequence"/>
</dbReference>
<accession>A0ABV0EFP2</accession>
<dbReference type="RefSeq" id="WP_347308501.1">
    <property type="nucleotide sequence ID" value="NZ_JBAJEX010000007.1"/>
</dbReference>
<sequence length="77" mass="8975">MSGDEIRYGRCYSNGIYGAKWAVYQVIRENEDGSVTFKVVAGANRRRTGTLPREEFARWAQYEVALKENEWVRLDQL</sequence>
<gene>
    <name evidence="1" type="ORF">V6E02_09205</name>
</gene>
<comment type="caution">
    <text evidence="1">The sequence shown here is derived from an EMBL/GenBank/DDBJ whole genome shotgun (WGS) entry which is preliminary data.</text>
</comment>
<name>A0ABV0EFP2_9BURK</name>
<protein>
    <submittedName>
        <fullName evidence="1">Uncharacterized protein</fullName>
    </submittedName>
</protein>